<organism evidence="1 2">
    <name type="scientific">Chryseobacterium limigenitum</name>
    <dbReference type="NCBI Taxonomy" id="1612149"/>
    <lineage>
        <taxon>Bacteria</taxon>
        <taxon>Pseudomonadati</taxon>
        <taxon>Bacteroidota</taxon>
        <taxon>Flavobacteriia</taxon>
        <taxon>Flavobacteriales</taxon>
        <taxon>Weeksellaceae</taxon>
        <taxon>Chryseobacterium group</taxon>
        <taxon>Chryseobacterium</taxon>
    </lineage>
</organism>
<name>A0A1K2IXR1_9FLAO</name>
<dbReference type="SUPFAM" id="SSF48295">
    <property type="entry name" value="TrpR-like"/>
    <property type="match status" value="1"/>
</dbReference>
<reference evidence="2" key="1">
    <citation type="submission" date="2016-10" db="EMBL/GenBank/DDBJ databases">
        <authorList>
            <person name="Varghese N."/>
            <person name="Submissions S."/>
        </authorList>
    </citation>
    <scope>NUCLEOTIDE SEQUENCE [LARGE SCALE GENOMIC DNA]</scope>
    <source>
        <strain evidence="2">SUR2</strain>
    </source>
</reference>
<keyword evidence="2" id="KW-1185">Reference proteome</keyword>
<evidence type="ECO:0000313" key="2">
    <source>
        <dbReference type="Proteomes" id="UP000182034"/>
    </source>
</evidence>
<dbReference type="InterPro" id="IPR010921">
    <property type="entry name" value="Trp_repressor/repl_initiator"/>
</dbReference>
<evidence type="ECO:0008006" key="3">
    <source>
        <dbReference type="Google" id="ProtNLM"/>
    </source>
</evidence>
<dbReference type="RefSeq" id="WP_072412922.1">
    <property type="nucleotide sequence ID" value="NZ_FPKW01000037.1"/>
</dbReference>
<sequence>MQKIGSPDYKKIYNDIITKKYPEKREQCNSILKKQELSFLDIIKLNSLLFDVKNKEVSISNQRHKSYDVLAIHEILEYQIKNKLNNSQLAIHFKLSRNTIAKWKKLFSQYSNN</sequence>
<accession>A0A1K2IXR1</accession>
<dbReference type="Proteomes" id="UP000182034">
    <property type="component" value="Unassembled WGS sequence"/>
</dbReference>
<dbReference type="EMBL" id="FPKW01000037">
    <property type="protein sequence ID" value="SFZ97062.1"/>
    <property type="molecule type" value="Genomic_DNA"/>
</dbReference>
<gene>
    <name evidence="1" type="ORF">SAMN05216324_1377</name>
</gene>
<dbReference type="GO" id="GO:0043565">
    <property type="term" value="F:sequence-specific DNA binding"/>
    <property type="evidence" value="ECO:0007669"/>
    <property type="project" value="InterPro"/>
</dbReference>
<protein>
    <recommendedName>
        <fullName evidence="3">Helix-turn-helix domain-containing protein</fullName>
    </recommendedName>
</protein>
<dbReference type="OrthoDB" id="1260127at2"/>
<proteinExistence type="predicted"/>
<dbReference type="AlphaFoldDB" id="A0A1K2IXR1"/>
<evidence type="ECO:0000313" key="1">
    <source>
        <dbReference type="EMBL" id="SFZ97062.1"/>
    </source>
</evidence>